<keyword evidence="3" id="KW-1185">Reference proteome</keyword>
<evidence type="ECO:0000256" key="1">
    <source>
        <dbReference type="SAM" id="MobiDB-lite"/>
    </source>
</evidence>
<dbReference type="Pfam" id="PF05834">
    <property type="entry name" value="Lycopene_cycl"/>
    <property type="match status" value="1"/>
</dbReference>
<sequence length="436" mass="47795">MVLPRKCGGAKHTLSMTLGTDPSGTATTTASAKGTPQRGFLRRAVRENIFPVAADIAILGGGCAGLATAVALHRLLPDQSVVVLDGRTGPDPRTWCFWDQGENPVPEAVTGTWDQWEIRTSTGTSIGSDPHHPYRMIHAADYRQAMTRRLTHTGAAATVAGLHIADVRQESNSFVTSTALGTVTAPTTLDGRGPAHLDPVPEGRTRLQQRFLGLWVHTTKPVFDTSTVTLMDFTVQAPNGPVQFMYVLPVSPTDALVECTEFRPDSHGDEPFRNVINSYLTSRWGLQAHEWEVTAQEAGNIPMTDTPPARGSVPAIGVRAGATRPSTGYAFTRIQQHATRTAEAIRDGSPVPLITDSWRTRLLDAIFLRFLRDQPEHAPDTFQRLFGRLPGPLTVRFLTEHSTVLDELRIIAVLPKRRFIRAAWTTFLERLRLVPA</sequence>
<protein>
    <submittedName>
        <fullName evidence="2">Lycopene cyclase family protein</fullName>
    </submittedName>
</protein>
<accession>A0ABP8E341</accession>
<dbReference type="SUPFAM" id="SSF51905">
    <property type="entry name" value="FAD/NAD(P)-binding domain"/>
    <property type="match status" value="1"/>
</dbReference>
<evidence type="ECO:0000313" key="2">
    <source>
        <dbReference type="EMBL" id="GAA4266644.1"/>
    </source>
</evidence>
<feature type="region of interest" description="Disordered" evidence="1">
    <location>
        <begin position="13"/>
        <end position="37"/>
    </location>
</feature>
<evidence type="ECO:0000313" key="3">
    <source>
        <dbReference type="Proteomes" id="UP001501594"/>
    </source>
</evidence>
<proteinExistence type="predicted"/>
<comment type="caution">
    <text evidence="2">The sequence shown here is derived from an EMBL/GenBank/DDBJ whole genome shotgun (WGS) entry which is preliminary data.</text>
</comment>
<dbReference type="InterPro" id="IPR036188">
    <property type="entry name" value="FAD/NAD-bd_sf"/>
</dbReference>
<name>A0ABP8E341_9MICO</name>
<reference evidence="3" key="1">
    <citation type="journal article" date="2019" name="Int. J. Syst. Evol. Microbiol.">
        <title>The Global Catalogue of Microorganisms (GCM) 10K type strain sequencing project: providing services to taxonomists for standard genome sequencing and annotation.</title>
        <authorList>
            <consortium name="The Broad Institute Genomics Platform"/>
            <consortium name="The Broad Institute Genome Sequencing Center for Infectious Disease"/>
            <person name="Wu L."/>
            <person name="Ma J."/>
        </authorList>
    </citation>
    <scope>NUCLEOTIDE SEQUENCE [LARGE SCALE GENOMIC DNA]</scope>
    <source>
        <strain evidence="3">JCM 17442</strain>
    </source>
</reference>
<dbReference type="Gene3D" id="3.50.50.60">
    <property type="entry name" value="FAD/NAD(P)-binding domain"/>
    <property type="match status" value="1"/>
</dbReference>
<organism evidence="2 3">
    <name type="scientific">Frondihabitans peucedani</name>
    <dbReference type="NCBI Taxonomy" id="598626"/>
    <lineage>
        <taxon>Bacteria</taxon>
        <taxon>Bacillati</taxon>
        <taxon>Actinomycetota</taxon>
        <taxon>Actinomycetes</taxon>
        <taxon>Micrococcales</taxon>
        <taxon>Microbacteriaceae</taxon>
        <taxon>Frondihabitans</taxon>
    </lineage>
</organism>
<feature type="compositionally biased region" description="Low complexity" evidence="1">
    <location>
        <begin position="17"/>
        <end position="35"/>
    </location>
</feature>
<dbReference type="Proteomes" id="UP001501594">
    <property type="component" value="Unassembled WGS sequence"/>
</dbReference>
<dbReference type="EMBL" id="BAABAU010000002">
    <property type="protein sequence ID" value="GAA4266644.1"/>
    <property type="molecule type" value="Genomic_DNA"/>
</dbReference>
<gene>
    <name evidence="2" type="ORF">GCM10022256_22560</name>
</gene>